<keyword evidence="2" id="KW-1185">Reference proteome</keyword>
<dbReference type="RefSeq" id="WP_067914332.1">
    <property type="nucleotide sequence ID" value="NZ_KQ954247.1"/>
</dbReference>
<dbReference type="AlphaFoldDB" id="A0A124JT92"/>
<proteinExistence type="predicted"/>
<accession>A0A124JT92</accession>
<dbReference type="InterPro" id="IPR013324">
    <property type="entry name" value="RNA_pol_sigma_r3/r4-like"/>
</dbReference>
<evidence type="ECO:0008006" key="3">
    <source>
        <dbReference type="Google" id="ProtNLM"/>
    </source>
</evidence>
<protein>
    <recommendedName>
        <fullName evidence="3">Response regulator receiver protein</fullName>
    </recommendedName>
</protein>
<organism evidence="1 2">
    <name type="scientific">Novosphingobium fuchskuhlense</name>
    <dbReference type="NCBI Taxonomy" id="1117702"/>
    <lineage>
        <taxon>Bacteria</taxon>
        <taxon>Pseudomonadati</taxon>
        <taxon>Pseudomonadota</taxon>
        <taxon>Alphaproteobacteria</taxon>
        <taxon>Sphingomonadales</taxon>
        <taxon>Sphingomonadaceae</taxon>
        <taxon>Novosphingobium</taxon>
    </lineage>
</organism>
<dbReference type="InterPro" id="IPR036388">
    <property type="entry name" value="WH-like_DNA-bd_sf"/>
</dbReference>
<dbReference type="STRING" id="1117702.AQZ52_17695"/>
<reference evidence="1 2" key="1">
    <citation type="submission" date="2015-10" db="EMBL/GenBank/DDBJ databases">
        <title>Draft genome sequence of Novosphingobium fuchskuhlense DSM 25065 isolated from a surface water sample of the southwest basin of Lake Grosse Fuchskuhle.</title>
        <authorList>
            <person name="Ruckert C."/>
            <person name="Winkler A."/>
            <person name="Glaeser J."/>
            <person name="Grossart H.-P."/>
            <person name="Kalinowski J."/>
            <person name="Glaeser S."/>
        </authorList>
    </citation>
    <scope>NUCLEOTIDE SEQUENCE [LARGE SCALE GENOMIC DNA]</scope>
    <source>
        <strain evidence="1 2">FNE08-7</strain>
    </source>
</reference>
<evidence type="ECO:0000313" key="1">
    <source>
        <dbReference type="EMBL" id="KUR69934.1"/>
    </source>
</evidence>
<dbReference type="SUPFAM" id="SSF88659">
    <property type="entry name" value="Sigma3 and sigma4 domains of RNA polymerase sigma factors"/>
    <property type="match status" value="1"/>
</dbReference>
<comment type="caution">
    <text evidence="1">The sequence shown here is derived from an EMBL/GenBank/DDBJ whole genome shotgun (WGS) entry which is preliminary data.</text>
</comment>
<gene>
    <name evidence="1" type="ORF">AQZ52_17695</name>
</gene>
<dbReference type="Proteomes" id="UP000058012">
    <property type="component" value="Unassembled WGS sequence"/>
</dbReference>
<sequence>MSVDVLRLLSCYPDGRPYTREPEIEEALKELHTMSLDELMVRCQIDSPKVPGYVPSECIVHFLRQHAKDNRDARYNRFYRLFRRRVVKALPRAERQEGAKLLVDAAISDANDAAHARIDLLVTLDREGGRQLDFYEVHFNQAVALLRLSARRASARNARREVAIEHDPETGELPPLIERAAGSLDELDDNIFFDPIFRPRLLAAIESLQPEQKEVISMLMCHIPAEAKDPAQPSISAILGCDPRTVRNRRDSAVKNIRRHLGIGDVS</sequence>
<dbReference type="EMBL" id="LLZS01000011">
    <property type="protein sequence ID" value="KUR69934.1"/>
    <property type="molecule type" value="Genomic_DNA"/>
</dbReference>
<evidence type="ECO:0000313" key="2">
    <source>
        <dbReference type="Proteomes" id="UP000058012"/>
    </source>
</evidence>
<dbReference type="OrthoDB" id="7548639at2"/>
<dbReference type="Gene3D" id="1.10.10.10">
    <property type="entry name" value="Winged helix-like DNA-binding domain superfamily/Winged helix DNA-binding domain"/>
    <property type="match status" value="1"/>
</dbReference>
<name>A0A124JT92_9SPHN</name>